<dbReference type="EMBL" id="JAAALK010000288">
    <property type="protein sequence ID" value="KAG8051948.1"/>
    <property type="molecule type" value="Genomic_DNA"/>
</dbReference>
<dbReference type="AlphaFoldDB" id="A0A8J5VLF3"/>
<comment type="caution">
    <text evidence="1">The sequence shown here is derived from an EMBL/GenBank/DDBJ whole genome shotgun (WGS) entry which is preliminary data.</text>
</comment>
<proteinExistence type="predicted"/>
<name>A0A8J5VLF3_ZIZPA</name>
<accession>A0A8J5VLF3</accession>
<dbReference type="Proteomes" id="UP000729402">
    <property type="component" value="Unassembled WGS sequence"/>
</dbReference>
<evidence type="ECO:0000313" key="1">
    <source>
        <dbReference type="EMBL" id="KAG8051948.1"/>
    </source>
</evidence>
<gene>
    <name evidence="1" type="ORF">GUJ93_ZPchr0001g33022</name>
</gene>
<sequence>MRTKHRSHAVVVSATVSNNRSGVPERVWEREEAFNAYGLRGARGGAEAEVARDVEEDALPEEELVLGPIVTLRREGHEPGAELNAVGVVTPLLTATATSHHRRNPHHT</sequence>
<reference evidence="1" key="1">
    <citation type="journal article" date="2021" name="bioRxiv">
        <title>Whole Genome Assembly and Annotation of Northern Wild Rice, Zizania palustris L., Supports a Whole Genome Duplication in the Zizania Genus.</title>
        <authorList>
            <person name="Haas M."/>
            <person name="Kono T."/>
            <person name="Macchietto M."/>
            <person name="Millas R."/>
            <person name="McGilp L."/>
            <person name="Shao M."/>
            <person name="Duquette J."/>
            <person name="Hirsch C.N."/>
            <person name="Kimball J."/>
        </authorList>
    </citation>
    <scope>NUCLEOTIDE SEQUENCE</scope>
    <source>
        <tissue evidence="1">Fresh leaf tissue</tissue>
    </source>
</reference>
<organism evidence="1 2">
    <name type="scientific">Zizania palustris</name>
    <name type="common">Northern wild rice</name>
    <dbReference type="NCBI Taxonomy" id="103762"/>
    <lineage>
        <taxon>Eukaryota</taxon>
        <taxon>Viridiplantae</taxon>
        <taxon>Streptophyta</taxon>
        <taxon>Embryophyta</taxon>
        <taxon>Tracheophyta</taxon>
        <taxon>Spermatophyta</taxon>
        <taxon>Magnoliopsida</taxon>
        <taxon>Liliopsida</taxon>
        <taxon>Poales</taxon>
        <taxon>Poaceae</taxon>
        <taxon>BOP clade</taxon>
        <taxon>Oryzoideae</taxon>
        <taxon>Oryzeae</taxon>
        <taxon>Zizaniinae</taxon>
        <taxon>Zizania</taxon>
    </lineage>
</organism>
<evidence type="ECO:0000313" key="2">
    <source>
        <dbReference type="Proteomes" id="UP000729402"/>
    </source>
</evidence>
<keyword evidence="2" id="KW-1185">Reference proteome</keyword>
<reference evidence="1" key="2">
    <citation type="submission" date="2021-02" db="EMBL/GenBank/DDBJ databases">
        <authorList>
            <person name="Kimball J.A."/>
            <person name="Haas M.W."/>
            <person name="Macchietto M."/>
            <person name="Kono T."/>
            <person name="Duquette J."/>
            <person name="Shao M."/>
        </authorList>
    </citation>
    <scope>NUCLEOTIDE SEQUENCE</scope>
    <source>
        <tissue evidence="1">Fresh leaf tissue</tissue>
    </source>
</reference>
<protein>
    <submittedName>
        <fullName evidence="1">Uncharacterized protein</fullName>
    </submittedName>
</protein>